<keyword evidence="1" id="KW-0472">Membrane</keyword>
<dbReference type="KEGG" id="cci:CC1G_15046"/>
<dbReference type="eggNOG" id="ENOG502SNUG">
    <property type="taxonomic scope" value="Eukaryota"/>
</dbReference>
<evidence type="ECO:0000256" key="1">
    <source>
        <dbReference type="SAM" id="Phobius"/>
    </source>
</evidence>
<feature type="transmembrane region" description="Helical" evidence="1">
    <location>
        <begin position="173"/>
        <end position="191"/>
    </location>
</feature>
<gene>
    <name evidence="3" type="ORF">CC1G_15046</name>
</gene>
<dbReference type="InterPro" id="IPR045340">
    <property type="entry name" value="DUF6533"/>
</dbReference>
<dbReference type="VEuPathDB" id="FungiDB:CC1G_15046"/>
<feature type="transmembrane region" description="Helical" evidence="1">
    <location>
        <begin position="265"/>
        <end position="286"/>
    </location>
</feature>
<feature type="transmembrane region" description="Helical" evidence="1">
    <location>
        <begin position="75"/>
        <end position="91"/>
    </location>
</feature>
<evidence type="ECO:0000259" key="2">
    <source>
        <dbReference type="Pfam" id="PF20151"/>
    </source>
</evidence>
<name>D6RP31_COPC7</name>
<dbReference type="HOGENOM" id="CLU_035509_2_0_1"/>
<feature type="transmembrane region" description="Helical" evidence="1">
    <location>
        <begin position="227"/>
        <end position="245"/>
    </location>
</feature>
<dbReference type="AlphaFoldDB" id="D6RP31"/>
<feature type="transmembrane region" description="Helical" evidence="1">
    <location>
        <begin position="139"/>
        <end position="161"/>
    </location>
</feature>
<reference evidence="3 4" key="1">
    <citation type="journal article" date="2010" name="Proc. Natl. Acad. Sci. U.S.A.">
        <title>Insights into evolution of multicellular fungi from the assembled chromosomes of the mushroom Coprinopsis cinerea (Coprinus cinereus).</title>
        <authorList>
            <person name="Stajich J.E."/>
            <person name="Wilke S.K."/>
            <person name="Ahren D."/>
            <person name="Au C.H."/>
            <person name="Birren B.W."/>
            <person name="Borodovsky M."/>
            <person name="Burns C."/>
            <person name="Canback B."/>
            <person name="Casselton L.A."/>
            <person name="Cheng C.K."/>
            <person name="Deng J."/>
            <person name="Dietrich F.S."/>
            <person name="Fargo D.C."/>
            <person name="Farman M.L."/>
            <person name="Gathman A.C."/>
            <person name="Goldberg J."/>
            <person name="Guigo R."/>
            <person name="Hoegger P.J."/>
            <person name="Hooker J.B."/>
            <person name="Huggins A."/>
            <person name="James T.Y."/>
            <person name="Kamada T."/>
            <person name="Kilaru S."/>
            <person name="Kodira C."/>
            <person name="Kues U."/>
            <person name="Kupfer D."/>
            <person name="Kwan H.S."/>
            <person name="Lomsadze A."/>
            <person name="Li W."/>
            <person name="Lilly W.W."/>
            <person name="Ma L.J."/>
            <person name="Mackey A.J."/>
            <person name="Manning G."/>
            <person name="Martin F."/>
            <person name="Muraguchi H."/>
            <person name="Natvig D.O."/>
            <person name="Palmerini H."/>
            <person name="Ramesh M.A."/>
            <person name="Rehmeyer C.J."/>
            <person name="Roe B.A."/>
            <person name="Shenoy N."/>
            <person name="Stanke M."/>
            <person name="Ter-Hovhannisyan V."/>
            <person name="Tunlid A."/>
            <person name="Velagapudi R."/>
            <person name="Vision T.J."/>
            <person name="Zeng Q."/>
            <person name="Zolan M.E."/>
            <person name="Pukkila P.J."/>
        </authorList>
    </citation>
    <scope>NUCLEOTIDE SEQUENCE [LARGE SCALE GENOMIC DNA]</scope>
    <source>
        <strain evidence="4">Okayama-7 / 130 / ATCC MYA-4618 / FGSC 9003</strain>
    </source>
</reference>
<dbReference type="OrthoDB" id="3354157at2759"/>
<keyword evidence="1" id="KW-1133">Transmembrane helix</keyword>
<protein>
    <recommendedName>
        <fullName evidence="2">DUF6533 domain-containing protein</fullName>
    </recommendedName>
</protein>
<dbReference type="OMA" id="CIYLPPK"/>
<dbReference type="Proteomes" id="UP000001861">
    <property type="component" value="Unassembled WGS sequence"/>
</dbReference>
<dbReference type="Pfam" id="PF20151">
    <property type="entry name" value="DUF6533"/>
    <property type="match status" value="1"/>
</dbReference>
<sequence length="419" mass="46886">MSLSRCLLTYTQASYQRQSTIPLSVKHTLYSRSPNPRNLTVAQYMGFASFTLLVWDHIDTFADEVEYVWKGTKGPIVYLFLVASLLTYMVWHPGQPKTYTFNSEGLVLYSLSLSCMDARNVGSPARCDRFIRFEGAMTVIGINIVADTRVLFGDIAIMMFIRINALYHGNRPVLITVFVVLCVEFGVNAWLLTHGQRVHHNPASGIVACTMIFSPSVPGWLAASSAWLPLLYDTMVLVLTLYRTLPSLKDRGASFVMKRLFQDGLIYYTAIFAVTLVLTLMIIFAPPGLQNITAQLELLLTVAMMSRITINLKKSAHKVHDSSVRPEMPTMFGQKSRSETNSGIHVVAPRFSRPARFNLKSHTDSAWEIDETEGQPGSFPMIRLQNPTPKSNLNTGAVEIQTYESLEDPYPVVKGDGRD</sequence>
<keyword evidence="4" id="KW-1185">Reference proteome</keyword>
<feature type="domain" description="DUF6533" evidence="2">
    <location>
        <begin position="44"/>
        <end position="81"/>
    </location>
</feature>
<dbReference type="EMBL" id="AACS02000008">
    <property type="protein sequence ID" value="EFI27218.1"/>
    <property type="molecule type" value="Genomic_DNA"/>
</dbReference>
<accession>D6RP31</accession>
<proteinExistence type="predicted"/>
<keyword evidence="1" id="KW-0812">Transmembrane</keyword>
<dbReference type="RefSeq" id="XP_002910712.1">
    <property type="nucleotide sequence ID" value="XM_002910666.1"/>
</dbReference>
<evidence type="ECO:0000313" key="4">
    <source>
        <dbReference type="Proteomes" id="UP000001861"/>
    </source>
</evidence>
<dbReference type="GeneID" id="9379965"/>
<dbReference type="InParanoid" id="D6RP31"/>
<evidence type="ECO:0000313" key="3">
    <source>
        <dbReference type="EMBL" id="EFI27218.1"/>
    </source>
</evidence>
<organism evidence="3 4">
    <name type="scientific">Coprinopsis cinerea (strain Okayama-7 / 130 / ATCC MYA-4618 / FGSC 9003)</name>
    <name type="common">Inky cap fungus</name>
    <name type="synonym">Hormographiella aspergillata</name>
    <dbReference type="NCBI Taxonomy" id="240176"/>
    <lineage>
        <taxon>Eukaryota</taxon>
        <taxon>Fungi</taxon>
        <taxon>Dikarya</taxon>
        <taxon>Basidiomycota</taxon>
        <taxon>Agaricomycotina</taxon>
        <taxon>Agaricomycetes</taxon>
        <taxon>Agaricomycetidae</taxon>
        <taxon>Agaricales</taxon>
        <taxon>Agaricineae</taxon>
        <taxon>Psathyrellaceae</taxon>
        <taxon>Coprinopsis</taxon>
    </lineage>
</organism>
<comment type="caution">
    <text evidence="3">The sequence shown here is derived from an EMBL/GenBank/DDBJ whole genome shotgun (WGS) entry which is preliminary data.</text>
</comment>